<reference evidence="6 7" key="1">
    <citation type="submission" date="2019-07" db="EMBL/GenBank/DDBJ databases">
        <title>Whole genome shotgun sequence of Empedobacter brevis NBRC 14943.</title>
        <authorList>
            <person name="Hosoyama A."/>
            <person name="Uohara A."/>
            <person name="Ohji S."/>
            <person name="Ichikawa N."/>
        </authorList>
    </citation>
    <scope>NUCLEOTIDE SEQUENCE [LARGE SCALE GENOMIC DNA]</scope>
    <source>
        <strain evidence="6 7">NBRC 14943</strain>
    </source>
</reference>
<feature type="transmembrane region" description="Helical" evidence="5">
    <location>
        <begin position="202"/>
        <end position="225"/>
    </location>
</feature>
<feature type="transmembrane region" description="Helical" evidence="5">
    <location>
        <begin position="267"/>
        <end position="288"/>
    </location>
</feature>
<sequence>MKNNYKEGFNRKLNDSNQFAPSVEGKKTTKKYGRLVTEITLIFFALFVGYALSSIVSFSDAKSFVMDIPTVFYIMLAVGFFAQLVDGAVGLGYGVTCSTSMMLFGVNLPSISGSIHTAEMFSSGISGFSHYKFGNVNKKLLIALSVPGVIGAVSGSLLLVYLGNKYETITYGILASYTLIIGIRLIILAFRKKIERKKVERVGFLGFAGGFLDAFGGGGWGPVVTSTLLAKGKKSNLVVGTVSLAEFFVTLSASLTFFVALGVSHGFIITGLIIGGTIAAPFAAKLAGKIPQKVAVLAVAFLVITFSVRILFKIF</sequence>
<evidence type="ECO:0000256" key="4">
    <source>
        <dbReference type="ARBA" id="ARBA00023136"/>
    </source>
</evidence>
<feature type="transmembrane region" description="Helical" evidence="5">
    <location>
        <begin position="294"/>
        <end position="312"/>
    </location>
</feature>
<dbReference type="Proteomes" id="UP000321245">
    <property type="component" value="Unassembled WGS sequence"/>
</dbReference>
<keyword evidence="3 5" id="KW-1133">Transmembrane helix</keyword>
<evidence type="ECO:0000256" key="3">
    <source>
        <dbReference type="ARBA" id="ARBA00022989"/>
    </source>
</evidence>
<feature type="transmembrane region" description="Helical" evidence="5">
    <location>
        <begin position="140"/>
        <end position="163"/>
    </location>
</feature>
<keyword evidence="2 5" id="KW-0812">Transmembrane</keyword>
<evidence type="ECO:0000256" key="5">
    <source>
        <dbReference type="RuleBase" id="RU363041"/>
    </source>
</evidence>
<evidence type="ECO:0000256" key="1">
    <source>
        <dbReference type="ARBA" id="ARBA00004141"/>
    </source>
</evidence>
<dbReference type="PANTHER" id="PTHR43701:SF12">
    <property type="entry name" value="MEMBRANE TRANSPORTER PROTEIN YTNM-RELATED"/>
    <property type="match status" value="1"/>
</dbReference>
<keyword evidence="5" id="KW-1003">Cell membrane</keyword>
<dbReference type="PANTHER" id="PTHR43701">
    <property type="entry name" value="MEMBRANE TRANSPORTER PROTEIN MJ0441-RELATED"/>
    <property type="match status" value="1"/>
</dbReference>
<dbReference type="EMBL" id="BJXC01000005">
    <property type="protein sequence ID" value="GEM51324.1"/>
    <property type="molecule type" value="Genomic_DNA"/>
</dbReference>
<gene>
    <name evidence="6" type="ORF">EB1_11140</name>
</gene>
<comment type="subcellular location">
    <subcellularLocation>
        <location evidence="5">Cell membrane</location>
        <topology evidence="5">Multi-pass membrane protein</topology>
    </subcellularLocation>
    <subcellularLocation>
        <location evidence="1">Membrane</location>
        <topology evidence="1">Multi-pass membrane protein</topology>
    </subcellularLocation>
</comment>
<evidence type="ECO:0000313" key="7">
    <source>
        <dbReference type="Proteomes" id="UP000321245"/>
    </source>
</evidence>
<proteinExistence type="inferred from homology"/>
<comment type="caution">
    <text evidence="6">The sequence shown here is derived from an EMBL/GenBank/DDBJ whole genome shotgun (WGS) entry which is preliminary data.</text>
</comment>
<evidence type="ECO:0000256" key="2">
    <source>
        <dbReference type="ARBA" id="ARBA00022692"/>
    </source>
</evidence>
<accession>A0A511NES7</accession>
<dbReference type="Pfam" id="PF01925">
    <property type="entry name" value="TauE"/>
    <property type="match status" value="1"/>
</dbReference>
<keyword evidence="7" id="KW-1185">Reference proteome</keyword>
<keyword evidence="4 5" id="KW-0472">Membrane</keyword>
<dbReference type="STRING" id="1218108.GCA_000382425_01798"/>
<protein>
    <recommendedName>
        <fullName evidence="5">Probable membrane transporter protein</fullName>
    </recommendedName>
</protein>
<comment type="similarity">
    <text evidence="5">Belongs to the 4-toluene sulfonate uptake permease (TSUP) (TC 2.A.102) family.</text>
</comment>
<dbReference type="RefSeq" id="WP_019975284.1">
    <property type="nucleotide sequence ID" value="NZ_BJXC01000005.1"/>
</dbReference>
<dbReference type="InterPro" id="IPR051598">
    <property type="entry name" value="TSUP/Inactive_protease-like"/>
</dbReference>
<evidence type="ECO:0000313" key="6">
    <source>
        <dbReference type="EMBL" id="GEM51324.1"/>
    </source>
</evidence>
<dbReference type="AlphaFoldDB" id="A0A511NES7"/>
<dbReference type="GeneID" id="84649972"/>
<feature type="transmembrane region" description="Helical" evidence="5">
    <location>
        <begin position="70"/>
        <end position="93"/>
    </location>
</feature>
<dbReference type="GO" id="GO:0005886">
    <property type="term" value="C:plasma membrane"/>
    <property type="evidence" value="ECO:0007669"/>
    <property type="project" value="UniProtKB-SubCell"/>
</dbReference>
<feature type="transmembrane region" description="Helical" evidence="5">
    <location>
        <begin position="35"/>
        <end position="58"/>
    </location>
</feature>
<feature type="transmembrane region" description="Helical" evidence="5">
    <location>
        <begin position="169"/>
        <end position="190"/>
    </location>
</feature>
<organism evidence="6 7">
    <name type="scientific">Empedobacter brevis NBRC 14943 = ATCC 43319</name>
    <dbReference type="NCBI Taxonomy" id="1218108"/>
    <lineage>
        <taxon>Bacteria</taxon>
        <taxon>Pseudomonadati</taxon>
        <taxon>Bacteroidota</taxon>
        <taxon>Flavobacteriia</taxon>
        <taxon>Flavobacteriales</taxon>
        <taxon>Weeksellaceae</taxon>
        <taxon>Empedobacter</taxon>
    </lineage>
</organism>
<name>A0A511NES7_9FLAO</name>
<feature type="transmembrane region" description="Helical" evidence="5">
    <location>
        <begin position="237"/>
        <end position="260"/>
    </location>
</feature>
<dbReference type="InterPro" id="IPR002781">
    <property type="entry name" value="TM_pro_TauE-like"/>
</dbReference>
<dbReference type="OrthoDB" id="45564at2"/>